<dbReference type="InterPro" id="IPR001245">
    <property type="entry name" value="Ser-Thr/Tyr_kinase_cat_dom"/>
</dbReference>
<dbReference type="FunFam" id="3.80.10.10:FF:000562">
    <property type="entry name" value="Protein NSP-INTERACTING KINASE 2"/>
    <property type="match status" value="1"/>
</dbReference>
<keyword evidence="5" id="KW-0677">Repeat</keyword>
<evidence type="ECO:0000256" key="5">
    <source>
        <dbReference type="ARBA" id="ARBA00022737"/>
    </source>
</evidence>
<evidence type="ECO:0000256" key="2">
    <source>
        <dbReference type="ARBA" id="ARBA00022614"/>
    </source>
</evidence>
<organism evidence="12 13">
    <name type="scientific">Arabidopsis thaliana</name>
    <name type="common">Mouse-ear cress</name>
    <dbReference type="NCBI Taxonomy" id="3702"/>
    <lineage>
        <taxon>Eukaryota</taxon>
        <taxon>Viridiplantae</taxon>
        <taxon>Streptophyta</taxon>
        <taxon>Embryophyta</taxon>
        <taxon>Tracheophyta</taxon>
        <taxon>Spermatophyta</taxon>
        <taxon>Magnoliopsida</taxon>
        <taxon>eudicotyledons</taxon>
        <taxon>Gunneridae</taxon>
        <taxon>Pentapetalae</taxon>
        <taxon>rosids</taxon>
        <taxon>malvids</taxon>
        <taxon>Brassicales</taxon>
        <taxon>Brassicaceae</taxon>
        <taxon>Camelineae</taxon>
        <taxon>Arabidopsis</taxon>
    </lineage>
</organism>
<evidence type="ECO:0000256" key="3">
    <source>
        <dbReference type="ARBA" id="ARBA00022692"/>
    </source>
</evidence>
<keyword evidence="6 9" id="KW-1133">Transmembrane helix</keyword>
<dbReference type="InterPro" id="IPR001611">
    <property type="entry name" value="Leu-rich_rpt"/>
</dbReference>
<dbReference type="GO" id="GO:0004672">
    <property type="term" value="F:protein kinase activity"/>
    <property type="evidence" value="ECO:0007669"/>
    <property type="project" value="InterPro"/>
</dbReference>
<dbReference type="AlphaFoldDB" id="A0A5S9XVT7"/>
<evidence type="ECO:0000256" key="4">
    <source>
        <dbReference type="ARBA" id="ARBA00022729"/>
    </source>
</evidence>
<dbReference type="PANTHER" id="PTHR48007">
    <property type="entry name" value="LEUCINE-RICH REPEAT RECEPTOR-LIKE PROTEIN KINASE PXC1"/>
    <property type="match status" value="1"/>
</dbReference>
<comment type="subcellular location">
    <subcellularLocation>
        <location evidence="1">Membrane</location>
        <topology evidence="1">Single-pass membrane protein</topology>
    </subcellularLocation>
</comment>
<dbReference type="Pfam" id="PF00560">
    <property type="entry name" value="LRR_1"/>
    <property type="match status" value="2"/>
</dbReference>
<keyword evidence="3 9" id="KW-0812">Transmembrane</keyword>
<feature type="chain" id="PRO_5024970396" description="Protein kinase domain-containing protein" evidence="10">
    <location>
        <begin position="25"/>
        <end position="688"/>
    </location>
</feature>
<evidence type="ECO:0000256" key="10">
    <source>
        <dbReference type="SAM" id="SignalP"/>
    </source>
</evidence>
<accession>A0A5S9XVT7</accession>
<dbReference type="Pfam" id="PF08263">
    <property type="entry name" value="LRRNT_2"/>
    <property type="match status" value="1"/>
</dbReference>
<evidence type="ECO:0000256" key="8">
    <source>
        <dbReference type="ARBA" id="ARBA00023170"/>
    </source>
</evidence>
<dbReference type="InterPro" id="IPR046959">
    <property type="entry name" value="PRK1-6/SRF4-like"/>
</dbReference>
<evidence type="ECO:0000256" key="9">
    <source>
        <dbReference type="SAM" id="Phobius"/>
    </source>
</evidence>
<reference evidence="12 13" key="1">
    <citation type="submission" date="2019-12" db="EMBL/GenBank/DDBJ databases">
        <authorList>
            <person name="Jiao W.-B."/>
            <person name="Schneeberger K."/>
        </authorList>
    </citation>
    <scope>NUCLEOTIDE SEQUENCE [LARGE SCALE GENOMIC DNA]</scope>
    <source>
        <strain evidence="13">cv. C24</strain>
    </source>
</reference>
<dbReference type="PANTHER" id="PTHR48007:SF65">
    <property type="entry name" value="OS01G0577600 PROTEIN"/>
    <property type="match status" value="1"/>
</dbReference>
<evidence type="ECO:0000256" key="7">
    <source>
        <dbReference type="ARBA" id="ARBA00023136"/>
    </source>
</evidence>
<dbReference type="GO" id="GO:0005524">
    <property type="term" value="F:ATP binding"/>
    <property type="evidence" value="ECO:0007669"/>
    <property type="project" value="InterPro"/>
</dbReference>
<proteinExistence type="predicted"/>
<dbReference type="FunFam" id="3.80.10.10:FF:000129">
    <property type="entry name" value="Leucine-rich repeat receptor-like kinase"/>
    <property type="match status" value="1"/>
</dbReference>
<evidence type="ECO:0000256" key="1">
    <source>
        <dbReference type="ARBA" id="ARBA00004167"/>
    </source>
</evidence>
<dbReference type="ExpressionAtlas" id="A0A5S9XVT7">
    <property type="expression patterns" value="baseline and differential"/>
</dbReference>
<dbReference type="SUPFAM" id="SSF52058">
    <property type="entry name" value="L domain-like"/>
    <property type="match status" value="1"/>
</dbReference>
<feature type="signal peptide" evidence="10">
    <location>
        <begin position="1"/>
        <end position="24"/>
    </location>
</feature>
<dbReference type="InterPro" id="IPR013210">
    <property type="entry name" value="LRR_N_plant-typ"/>
</dbReference>
<dbReference type="EMBL" id="CACSHJ010000095">
    <property type="protein sequence ID" value="CAA0396168.1"/>
    <property type="molecule type" value="Genomic_DNA"/>
</dbReference>
<keyword evidence="4 10" id="KW-0732">Signal</keyword>
<keyword evidence="8" id="KW-0675">Receptor</keyword>
<protein>
    <recommendedName>
        <fullName evidence="11">Protein kinase domain-containing protein</fullName>
    </recommendedName>
</protein>
<evidence type="ECO:0000259" key="11">
    <source>
        <dbReference type="PROSITE" id="PS50011"/>
    </source>
</evidence>
<dbReference type="InterPro" id="IPR011009">
    <property type="entry name" value="Kinase-like_dom_sf"/>
</dbReference>
<keyword evidence="7 9" id="KW-0472">Membrane</keyword>
<feature type="domain" description="Protein kinase" evidence="11">
    <location>
        <begin position="415"/>
        <end position="688"/>
    </location>
</feature>
<dbReference type="Pfam" id="PF13855">
    <property type="entry name" value="LRR_8"/>
    <property type="match status" value="1"/>
</dbReference>
<feature type="transmembrane region" description="Helical" evidence="9">
    <location>
        <begin position="312"/>
        <end position="334"/>
    </location>
</feature>
<dbReference type="Gene3D" id="3.80.10.10">
    <property type="entry name" value="Ribonuclease Inhibitor"/>
    <property type="match status" value="2"/>
</dbReference>
<dbReference type="OrthoDB" id="676979at2759"/>
<dbReference type="InterPro" id="IPR032675">
    <property type="entry name" value="LRR_dom_sf"/>
</dbReference>
<dbReference type="PROSITE" id="PS50011">
    <property type="entry name" value="PROTEIN_KINASE_DOM"/>
    <property type="match status" value="1"/>
</dbReference>
<dbReference type="Gene3D" id="3.30.200.20">
    <property type="entry name" value="Phosphorylase Kinase, domain 1"/>
    <property type="match status" value="1"/>
</dbReference>
<dbReference type="InterPro" id="IPR000719">
    <property type="entry name" value="Prot_kinase_dom"/>
</dbReference>
<keyword evidence="2" id="KW-0433">Leucine-rich repeat</keyword>
<dbReference type="Proteomes" id="UP000434276">
    <property type="component" value="Unassembled WGS sequence"/>
</dbReference>
<dbReference type="Pfam" id="PF07714">
    <property type="entry name" value="PK_Tyr_Ser-Thr"/>
    <property type="match status" value="1"/>
</dbReference>
<sequence>MVTLCATLLILLSIFLATPSNVRGNAELKALMELKSSLDPENKLLRSWTFNGDPCDGSFEGIACNQHLKVANISLQGKRLVGKLSPAVAELKCLSGLYLHYNSLSGEIPQEITNLTELSDLYLNVNNFSGEIPADIGSMAGLQVMDLCCNSLTGKIPKNIGSLKKLNVLSLQHNKLTGEVPWTLGNLSMLSRLDLSFNNLLGLIPKTLANIPQLDTLDLRNNTLSGFVPPGLKKLNGSFQFENNTGLCGIDFPSLRACSAFDNANNIEQFKQPPGEIDTDKSALHNIPESVYLQKHCNQTHCKKSSTKLPQVALISSVITVTITLIGAGILTFFRYRRRKQKISNTPEFSEGRLSTDQQKEFRASPLVSLAYTKEWDPLGDSRNGAEFSQEPHLFVVNSSFRFNLEDIESATQCFSEANLLSRNSFTSVFKGVLRDGSPVAIRSINISSCKNEEVEFMNGLKLLSSLSHENLVKLRGFCCSRGRGECFLIYDFASKGKLSNFLDLQERETNLVLAWSARISIIKGIAKGIAYLHGSDQQKKPTIVHRNISVEKILLDEQFNPLIADSGLHNLLADDMVFSALKTSAAMGYLAPEYVTTGKFTEKTDIFAFGVIILQILSGKLMLTSSLRNAAENGEHNGFIDEDLREEFDKPEATAMARIGISCTQEIPNNRPNIETLLENINCMKSE</sequence>
<evidence type="ECO:0000313" key="12">
    <source>
        <dbReference type="EMBL" id="CAA0396168.1"/>
    </source>
</evidence>
<evidence type="ECO:0000313" key="13">
    <source>
        <dbReference type="Proteomes" id="UP000434276"/>
    </source>
</evidence>
<dbReference type="GO" id="GO:0016020">
    <property type="term" value="C:membrane"/>
    <property type="evidence" value="ECO:0007669"/>
    <property type="project" value="UniProtKB-SubCell"/>
</dbReference>
<evidence type="ECO:0000256" key="6">
    <source>
        <dbReference type="ARBA" id="ARBA00022989"/>
    </source>
</evidence>
<name>A0A5S9XVT7_ARATH</name>
<dbReference type="SUPFAM" id="SSF56112">
    <property type="entry name" value="Protein kinase-like (PK-like)"/>
    <property type="match status" value="1"/>
</dbReference>
<gene>
    <name evidence="12" type="ORF">C24_LOCUS18900</name>
</gene>
<dbReference type="FunFam" id="3.30.200.20:FF:000371">
    <property type="entry name" value="Protein NSP-INTERACTING KINASE 2"/>
    <property type="match status" value="1"/>
</dbReference>
<dbReference type="Gene3D" id="1.10.510.10">
    <property type="entry name" value="Transferase(Phosphotransferase) domain 1"/>
    <property type="match status" value="1"/>
</dbReference>